<protein>
    <submittedName>
        <fullName evidence="8">MFS general substrate transporter</fullName>
    </submittedName>
</protein>
<feature type="transmembrane region" description="Helical" evidence="6">
    <location>
        <begin position="398"/>
        <end position="417"/>
    </location>
</feature>
<evidence type="ECO:0000256" key="1">
    <source>
        <dbReference type="ARBA" id="ARBA00004141"/>
    </source>
</evidence>
<feature type="transmembrane region" description="Helical" evidence="6">
    <location>
        <begin position="503"/>
        <end position="520"/>
    </location>
</feature>
<feature type="transmembrane region" description="Helical" evidence="6">
    <location>
        <begin position="281"/>
        <end position="301"/>
    </location>
</feature>
<accession>A0A8H6ZM90</accession>
<dbReference type="FunFam" id="1.20.1250.20:FF:000011">
    <property type="entry name" value="MFS multidrug transporter, putative"/>
    <property type="match status" value="1"/>
</dbReference>
<evidence type="ECO:0000256" key="4">
    <source>
        <dbReference type="ARBA" id="ARBA00023136"/>
    </source>
</evidence>
<dbReference type="EMBL" id="JACAZH010000001">
    <property type="protein sequence ID" value="KAF7378065.1"/>
    <property type="molecule type" value="Genomic_DNA"/>
</dbReference>
<feature type="transmembrane region" description="Helical" evidence="6">
    <location>
        <begin position="124"/>
        <end position="144"/>
    </location>
</feature>
<comment type="caution">
    <text evidence="8">The sequence shown here is derived from an EMBL/GenBank/DDBJ whole genome shotgun (WGS) entry which is preliminary data.</text>
</comment>
<dbReference type="PANTHER" id="PTHR23502">
    <property type="entry name" value="MAJOR FACILITATOR SUPERFAMILY"/>
    <property type="match status" value="1"/>
</dbReference>
<keyword evidence="4 6" id="KW-0472">Membrane</keyword>
<dbReference type="Pfam" id="PF07690">
    <property type="entry name" value="MFS_1"/>
    <property type="match status" value="1"/>
</dbReference>
<feature type="transmembrane region" description="Helical" evidence="6">
    <location>
        <begin position="540"/>
        <end position="557"/>
    </location>
</feature>
<evidence type="ECO:0000313" key="8">
    <source>
        <dbReference type="EMBL" id="KAF7378065.1"/>
    </source>
</evidence>
<dbReference type="PROSITE" id="PS50850">
    <property type="entry name" value="MFS"/>
    <property type="match status" value="1"/>
</dbReference>
<feature type="transmembrane region" description="Helical" evidence="6">
    <location>
        <begin position="216"/>
        <end position="238"/>
    </location>
</feature>
<feature type="transmembrane region" description="Helical" evidence="6">
    <location>
        <begin position="192"/>
        <end position="210"/>
    </location>
</feature>
<dbReference type="GO" id="GO:0005886">
    <property type="term" value="C:plasma membrane"/>
    <property type="evidence" value="ECO:0007669"/>
    <property type="project" value="TreeGrafter"/>
</dbReference>
<sequence length="610" mass="66901">MDTPHVINTRTKHLSWLLETHPVIQAPAAGNSGDQRSSWAWANPMSMAELNDELAIEEERYTRYGGADPRPPEAFAAPMAPEAPNRHFSTVTRATSALLDPEEINWDGPGDKANPQNWSNARKWFITFIVVIMTVNVTFASAAPADTQDFVAASFHSSAEVADLITSLFLLGYVLGPMFWGPGSELFGRRPIFIFAMSIYTLLHLGQALAKNMATMLVIRFLSGFFACSPLVNAGGVIADIWNAEKRGTAVTFFTAGVFIGPLSGPLIAGYILEAGLTWRWVYWVMMMFAGAVTALVIVGLPETYAPVILLTKVKALRKADPHGNRHLFAGHEKQDWSFKGVSERTLLRPFRMLAGEPILILITIYLTVLYGVLYGLLQAFPIIFIEKRGFTIGQNGLTFIAMGIGSTAGSALNLWLSRDMPRLIKEWRGFPPPEKRLPGGMVGSIAFVVGILWLGWTGNYDSVKWYVPALGAILVGMGFALIFISCLSYLVETYLMYSASAFAANTICRSLSAAAFPLFTLQMFNKVPRYQLGNDPPPGGIGLIMAPSPFLFYRYGAIIRQRSKFAPCIDLKIAKMMAEERAAQEMKATKVSLTSGEEGGPAAEKKPQV</sequence>
<feature type="transmembrane region" description="Helical" evidence="6">
    <location>
        <begin position="250"/>
        <end position="269"/>
    </location>
</feature>
<feature type="transmembrane region" description="Helical" evidence="6">
    <location>
        <begin position="164"/>
        <end position="180"/>
    </location>
</feature>
<dbReference type="PANTHER" id="PTHR23502:SF74">
    <property type="entry name" value="MAJOR FACILITATOR SUPERFAMILY (MFS) PROFILE DOMAIN-CONTAINING PROTEIN"/>
    <property type="match status" value="1"/>
</dbReference>
<organism evidence="8 9">
    <name type="scientific">Mycena sanguinolenta</name>
    <dbReference type="NCBI Taxonomy" id="230812"/>
    <lineage>
        <taxon>Eukaryota</taxon>
        <taxon>Fungi</taxon>
        <taxon>Dikarya</taxon>
        <taxon>Basidiomycota</taxon>
        <taxon>Agaricomycotina</taxon>
        <taxon>Agaricomycetes</taxon>
        <taxon>Agaricomycetidae</taxon>
        <taxon>Agaricales</taxon>
        <taxon>Marasmiineae</taxon>
        <taxon>Mycenaceae</taxon>
        <taxon>Mycena</taxon>
    </lineage>
</organism>
<dbReference type="AlphaFoldDB" id="A0A8H6ZM90"/>
<proteinExistence type="predicted"/>
<evidence type="ECO:0000256" key="5">
    <source>
        <dbReference type="SAM" id="MobiDB-lite"/>
    </source>
</evidence>
<feature type="transmembrane region" description="Helical" evidence="6">
    <location>
        <begin position="359"/>
        <end position="386"/>
    </location>
</feature>
<feature type="transmembrane region" description="Helical" evidence="6">
    <location>
        <begin position="469"/>
        <end position="491"/>
    </location>
</feature>
<dbReference type="CDD" id="cd17323">
    <property type="entry name" value="MFS_Tpo1_MDR_like"/>
    <property type="match status" value="1"/>
</dbReference>
<comment type="subcellular location">
    <subcellularLocation>
        <location evidence="1">Membrane</location>
        <topology evidence="1">Multi-pass membrane protein</topology>
    </subcellularLocation>
</comment>
<feature type="domain" description="Major facilitator superfamily (MFS) profile" evidence="7">
    <location>
        <begin position="126"/>
        <end position="565"/>
    </location>
</feature>
<reference evidence="8" key="1">
    <citation type="submission" date="2020-05" db="EMBL/GenBank/DDBJ databases">
        <title>Mycena genomes resolve the evolution of fungal bioluminescence.</title>
        <authorList>
            <person name="Tsai I.J."/>
        </authorList>
    </citation>
    <scope>NUCLEOTIDE SEQUENCE</scope>
    <source>
        <strain evidence="8">160909Yilan</strain>
    </source>
</reference>
<feature type="transmembrane region" description="Helical" evidence="6">
    <location>
        <begin position="438"/>
        <end position="457"/>
    </location>
</feature>
<evidence type="ECO:0000256" key="6">
    <source>
        <dbReference type="SAM" id="Phobius"/>
    </source>
</evidence>
<evidence type="ECO:0000256" key="3">
    <source>
        <dbReference type="ARBA" id="ARBA00022989"/>
    </source>
</evidence>
<dbReference type="SUPFAM" id="SSF103473">
    <property type="entry name" value="MFS general substrate transporter"/>
    <property type="match status" value="1"/>
</dbReference>
<name>A0A8H6ZM90_9AGAR</name>
<dbReference type="GO" id="GO:0022857">
    <property type="term" value="F:transmembrane transporter activity"/>
    <property type="evidence" value="ECO:0007669"/>
    <property type="project" value="InterPro"/>
</dbReference>
<gene>
    <name evidence="8" type="ORF">MSAN_00230600</name>
</gene>
<dbReference type="InterPro" id="IPR036259">
    <property type="entry name" value="MFS_trans_sf"/>
</dbReference>
<feature type="region of interest" description="Disordered" evidence="5">
    <location>
        <begin position="589"/>
        <end position="610"/>
    </location>
</feature>
<dbReference type="Gene3D" id="1.20.1250.20">
    <property type="entry name" value="MFS general substrate transporter like domains"/>
    <property type="match status" value="1"/>
</dbReference>
<keyword evidence="9" id="KW-1185">Reference proteome</keyword>
<dbReference type="InterPro" id="IPR011701">
    <property type="entry name" value="MFS"/>
</dbReference>
<dbReference type="Proteomes" id="UP000623467">
    <property type="component" value="Unassembled WGS sequence"/>
</dbReference>
<keyword evidence="2 6" id="KW-0812">Transmembrane</keyword>
<keyword evidence="3 6" id="KW-1133">Transmembrane helix</keyword>
<evidence type="ECO:0000259" key="7">
    <source>
        <dbReference type="PROSITE" id="PS50850"/>
    </source>
</evidence>
<evidence type="ECO:0000313" key="9">
    <source>
        <dbReference type="Proteomes" id="UP000623467"/>
    </source>
</evidence>
<evidence type="ECO:0000256" key="2">
    <source>
        <dbReference type="ARBA" id="ARBA00022692"/>
    </source>
</evidence>
<dbReference type="InterPro" id="IPR020846">
    <property type="entry name" value="MFS_dom"/>
</dbReference>
<dbReference type="OrthoDB" id="9986881at2759"/>